<dbReference type="Proteomes" id="UP000077755">
    <property type="component" value="Chromosome 5"/>
</dbReference>
<reference evidence="2" key="1">
    <citation type="journal article" date="2016" name="Nat. Genet.">
        <title>A high-quality carrot genome assembly provides new insights into carotenoid accumulation and asterid genome evolution.</title>
        <authorList>
            <person name="Iorizzo M."/>
            <person name="Ellison S."/>
            <person name="Senalik D."/>
            <person name="Zeng P."/>
            <person name="Satapoomin P."/>
            <person name="Huang J."/>
            <person name="Bowman M."/>
            <person name="Iovene M."/>
            <person name="Sanseverino W."/>
            <person name="Cavagnaro P."/>
            <person name="Yildiz M."/>
            <person name="Macko-Podgorni A."/>
            <person name="Moranska E."/>
            <person name="Grzebelus E."/>
            <person name="Grzebelus D."/>
            <person name="Ashrafi H."/>
            <person name="Zheng Z."/>
            <person name="Cheng S."/>
            <person name="Spooner D."/>
            <person name="Van Deynze A."/>
            <person name="Simon P."/>
        </authorList>
    </citation>
    <scope>NUCLEOTIDE SEQUENCE</scope>
    <source>
        <tissue evidence="2">Leaf</tissue>
    </source>
</reference>
<dbReference type="PANTHER" id="PTHR33052">
    <property type="entry name" value="DUF4228 DOMAIN PROTEIN-RELATED"/>
    <property type="match status" value="1"/>
</dbReference>
<keyword evidence="3" id="KW-1185">Reference proteome</keyword>
<dbReference type="EMBL" id="CP093347">
    <property type="protein sequence ID" value="WOH03251.1"/>
    <property type="molecule type" value="Genomic_DNA"/>
</dbReference>
<feature type="compositionally biased region" description="Low complexity" evidence="1">
    <location>
        <begin position="132"/>
        <end position="141"/>
    </location>
</feature>
<evidence type="ECO:0000256" key="1">
    <source>
        <dbReference type="SAM" id="MobiDB-lite"/>
    </source>
</evidence>
<reference evidence="2" key="2">
    <citation type="submission" date="2022-03" db="EMBL/GenBank/DDBJ databases">
        <title>Draft title - Genomic analysis of global carrot germplasm unveils the trajectory of domestication and the origin of high carotenoid orange carrot.</title>
        <authorList>
            <person name="Iorizzo M."/>
            <person name="Ellison S."/>
            <person name="Senalik D."/>
            <person name="Macko-Podgorni A."/>
            <person name="Grzebelus D."/>
            <person name="Bostan H."/>
            <person name="Rolling W."/>
            <person name="Curaba J."/>
            <person name="Simon P."/>
        </authorList>
    </citation>
    <scope>NUCLEOTIDE SEQUENCE</scope>
    <source>
        <tissue evidence="2">Leaf</tissue>
    </source>
</reference>
<accession>A0AAF0X7L1</accession>
<dbReference type="InterPro" id="IPR025322">
    <property type="entry name" value="PADRE_dom"/>
</dbReference>
<organism evidence="2 3">
    <name type="scientific">Daucus carota subsp. sativus</name>
    <name type="common">Carrot</name>
    <dbReference type="NCBI Taxonomy" id="79200"/>
    <lineage>
        <taxon>Eukaryota</taxon>
        <taxon>Viridiplantae</taxon>
        <taxon>Streptophyta</taxon>
        <taxon>Embryophyta</taxon>
        <taxon>Tracheophyta</taxon>
        <taxon>Spermatophyta</taxon>
        <taxon>Magnoliopsida</taxon>
        <taxon>eudicotyledons</taxon>
        <taxon>Gunneridae</taxon>
        <taxon>Pentapetalae</taxon>
        <taxon>asterids</taxon>
        <taxon>campanulids</taxon>
        <taxon>Apiales</taxon>
        <taxon>Apiaceae</taxon>
        <taxon>Apioideae</taxon>
        <taxon>Scandiceae</taxon>
        <taxon>Daucinae</taxon>
        <taxon>Daucus</taxon>
        <taxon>Daucus sect. Daucus</taxon>
    </lineage>
</organism>
<evidence type="ECO:0000313" key="3">
    <source>
        <dbReference type="Proteomes" id="UP000077755"/>
    </source>
</evidence>
<feature type="region of interest" description="Disordered" evidence="1">
    <location>
        <begin position="123"/>
        <end position="144"/>
    </location>
</feature>
<evidence type="ECO:0008006" key="4">
    <source>
        <dbReference type="Google" id="ProtNLM"/>
    </source>
</evidence>
<sequence>MGTCMSSRLGSSSISSSSARTIRSSNSLSSSSKYGNIVRVVHLNGWLEEFEDPVTVGQVTGNQPKHFVFPQAQLLSLDSKPLDSAAQLELGNIYFLLPHSIFQAEMSPIDLATIYKRLTSAAQKPFKPPNPSSSSFNNNNNTTEQAADTNTAAAGMQQNKLKPNPYADRYVPPRFNTTLSITDGNSNDNKHLFYNYDHTSCDSLLMKQQQQQVGDHSPRSWKPILESIIERSFTLRSTESDSSHQDTHR</sequence>
<gene>
    <name evidence="2" type="ORF">DCAR_0522647</name>
</gene>
<dbReference type="AlphaFoldDB" id="A0AAF0X7L1"/>
<dbReference type="Pfam" id="PF14009">
    <property type="entry name" value="PADRE"/>
    <property type="match status" value="1"/>
</dbReference>
<name>A0AAF0X7L1_DAUCS</name>
<protein>
    <recommendedName>
        <fullName evidence="4">DUF4228 domain-containing protein</fullName>
    </recommendedName>
</protein>
<evidence type="ECO:0000313" key="2">
    <source>
        <dbReference type="EMBL" id="WOH03251.1"/>
    </source>
</evidence>
<proteinExistence type="predicted"/>